<organism evidence="5 6">
    <name type="scientific">Kouleothrix aurantiaca</name>
    <dbReference type="NCBI Taxonomy" id="186479"/>
    <lineage>
        <taxon>Bacteria</taxon>
        <taxon>Bacillati</taxon>
        <taxon>Chloroflexota</taxon>
        <taxon>Chloroflexia</taxon>
        <taxon>Chloroflexales</taxon>
        <taxon>Roseiflexineae</taxon>
        <taxon>Roseiflexaceae</taxon>
        <taxon>Kouleothrix</taxon>
    </lineage>
</organism>
<feature type="domain" description="4Fe-4S Mo/W bis-MGD-type" evidence="4">
    <location>
        <begin position="47"/>
        <end position="65"/>
    </location>
</feature>
<dbReference type="GO" id="GO:0046872">
    <property type="term" value="F:metal ion binding"/>
    <property type="evidence" value="ECO:0007669"/>
    <property type="project" value="UniProtKB-KW"/>
</dbReference>
<dbReference type="EMBL" id="LJCR01001933">
    <property type="protein sequence ID" value="KPV49494.1"/>
    <property type="molecule type" value="Genomic_DNA"/>
</dbReference>
<evidence type="ECO:0000256" key="2">
    <source>
        <dbReference type="ARBA" id="ARBA00023004"/>
    </source>
</evidence>
<keyword evidence="2" id="KW-0408">Iron</keyword>
<dbReference type="PROSITE" id="PS51318">
    <property type="entry name" value="TAT"/>
    <property type="match status" value="1"/>
</dbReference>
<protein>
    <recommendedName>
        <fullName evidence="4">4Fe-4S Mo/W bis-MGD-type domain-containing protein</fullName>
    </recommendedName>
</protein>
<dbReference type="Pfam" id="PF10518">
    <property type="entry name" value="TAT_signal"/>
    <property type="match status" value="1"/>
</dbReference>
<feature type="non-terminal residue" evidence="5">
    <location>
        <position position="65"/>
    </location>
</feature>
<dbReference type="GO" id="GO:0016491">
    <property type="term" value="F:oxidoreductase activity"/>
    <property type="evidence" value="ECO:0007669"/>
    <property type="project" value="InterPro"/>
</dbReference>
<dbReference type="Proteomes" id="UP000050509">
    <property type="component" value="Unassembled WGS sequence"/>
</dbReference>
<sequence length="65" mass="6570">MDPTHATLTRRQFLKAGAGAGLGGALALGMNLRPIASHARSLKVAGAKEFASVCPYCAVGCGTLI</sequence>
<dbReference type="InterPro" id="IPR006963">
    <property type="entry name" value="Mopterin_OxRdtase_4Fe-4S_dom"/>
</dbReference>
<dbReference type="InterPro" id="IPR019546">
    <property type="entry name" value="TAT_signal_bac_arc"/>
</dbReference>
<evidence type="ECO:0000256" key="1">
    <source>
        <dbReference type="ARBA" id="ARBA00022723"/>
    </source>
</evidence>
<evidence type="ECO:0000256" key="3">
    <source>
        <dbReference type="ARBA" id="ARBA00023014"/>
    </source>
</evidence>
<evidence type="ECO:0000259" key="4">
    <source>
        <dbReference type="PROSITE" id="PS51669"/>
    </source>
</evidence>
<keyword evidence="3" id="KW-0411">Iron-sulfur</keyword>
<gene>
    <name evidence="5" type="ORF">SE17_32315</name>
</gene>
<dbReference type="AlphaFoldDB" id="A0A0P9H6I7"/>
<dbReference type="SUPFAM" id="SSF53706">
    <property type="entry name" value="Formate dehydrogenase/DMSO reductase, domains 1-3"/>
    <property type="match status" value="1"/>
</dbReference>
<dbReference type="GO" id="GO:0051536">
    <property type="term" value="F:iron-sulfur cluster binding"/>
    <property type="evidence" value="ECO:0007669"/>
    <property type="project" value="UniProtKB-KW"/>
</dbReference>
<comment type="caution">
    <text evidence="5">The sequence shown here is derived from an EMBL/GenBank/DDBJ whole genome shotgun (WGS) entry which is preliminary data.</text>
</comment>
<dbReference type="InterPro" id="IPR006311">
    <property type="entry name" value="TAT_signal"/>
</dbReference>
<dbReference type="NCBIfam" id="TIGR01409">
    <property type="entry name" value="TAT_signal_seq"/>
    <property type="match status" value="1"/>
</dbReference>
<reference evidence="5 6" key="1">
    <citation type="submission" date="2015-09" db="EMBL/GenBank/DDBJ databases">
        <title>Draft genome sequence of Kouleothrix aurantiaca JCM 19913.</title>
        <authorList>
            <person name="Hemp J."/>
        </authorList>
    </citation>
    <scope>NUCLEOTIDE SEQUENCE [LARGE SCALE GENOMIC DNA]</scope>
    <source>
        <strain evidence="5 6">COM-B</strain>
    </source>
</reference>
<keyword evidence="6" id="KW-1185">Reference proteome</keyword>
<proteinExistence type="predicted"/>
<keyword evidence="1" id="KW-0479">Metal-binding</keyword>
<accession>A0A0P9H6I7</accession>
<dbReference type="PROSITE" id="PS51669">
    <property type="entry name" value="4FE4S_MOW_BIS_MGD"/>
    <property type="match status" value="1"/>
</dbReference>
<evidence type="ECO:0000313" key="6">
    <source>
        <dbReference type="Proteomes" id="UP000050509"/>
    </source>
</evidence>
<evidence type="ECO:0000313" key="5">
    <source>
        <dbReference type="EMBL" id="KPV49494.1"/>
    </source>
</evidence>
<name>A0A0P9H6I7_9CHLR</name>